<dbReference type="Proteomes" id="UP001497472">
    <property type="component" value="Unassembled WGS sequence"/>
</dbReference>
<dbReference type="EMBL" id="CAVLEF010000280">
    <property type="protein sequence ID" value="CAK1555068.1"/>
    <property type="molecule type" value="Genomic_DNA"/>
</dbReference>
<proteinExistence type="predicted"/>
<keyword evidence="2" id="KW-1185">Reference proteome</keyword>
<gene>
    <name evidence="1" type="ORF">LNINA_LOCUS13906</name>
</gene>
<comment type="caution">
    <text evidence="1">The sequence shown here is derived from an EMBL/GenBank/DDBJ whole genome shotgun (WGS) entry which is preliminary data.</text>
</comment>
<reference evidence="1 2" key="1">
    <citation type="submission" date="2023-11" db="EMBL/GenBank/DDBJ databases">
        <authorList>
            <person name="Okamura Y."/>
        </authorList>
    </citation>
    <scope>NUCLEOTIDE SEQUENCE [LARGE SCALE GENOMIC DNA]</scope>
</reference>
<evidence type="ECO:0000313" key="1">
    <source>
        <dbReference type="EMBL" id="CAK1555068.1"/>
    </source>
</evidence>
<protein>
    <submittedName>
        <fullName evidence="1">Uncharacterized protein</fullName>
    </submittedName>
</protein>
<evidence type="ECO:0000313" key="2">
    <source>
        <dbReference type="Proteomes" id="UP001497472"/>
    </source>
</evidence>
<sequence>MTGAVHSFTRTLRVVAFRKCKSMSRDARQGIRADPRRIVGFISDSNGGMNACRAARADWASYTCNASLRRAREPAAACLPSPLRHAAPRTGRAAPVRDCLTRFSRFTRSTARLTR</sequence>
<organism evidence="1 2">
    <name type="scientific">Leptosia nina</name>
    <dbReference type="NCBI Taxonomy" id="320188"/>
    <lineage>
        <taxon>Eukaryota</taxon>
        <taxon>Metazoa</taxon>
        <taxon>Ecdysozoa</taxon>
        <taxon>Arthropoda</taxon>
        <taxon>Hexapoda</taxon>
        <taxon>Insecta</taxon>
        <taxon>Pterygota</taxon>
        <taxon>Neoptera</taxon>
        <taxon>Endopterygota</taxon>
        <taxon>Lepidoptera</taxon>
        <taxon>Glossata</taxon>
        <taxon>Ditrysia</taxon>
        <taxon>Papilionoidea</taxon>
        <taxon>Pieridae</taxon>
        <taxon>Pierinae</taxon>
        <taxon>Leptosia</taxon>
    </lineage>
</organism>
<name>A0AAV1K368_9NEOP</name>
<dbReference type="AlphaFoldDB" id="A0AAV1K368"/>
<accession>A0AAV1K368</accession>